<evidence type="ECO:0000256" key="1">
    <source>
        <dbReference type="ARBA" id="ARBA00022679"/>
    </source>
</evidence>
<dbReference type="GO" id="GO:0016779">
    <property type="term" value="F:nucleotidyltransferase activity"/>
    <property type="evidence" value="ECO:0007669"/>
    <property type="project" value="UniProtKB-KW"/>
</dbReference>
<keyword evidence="1" id="KW-0808">Transferase</keyword>
<comment type="caution">
    <text evidence="4">The sequence shown here is derived from an EMBL/GenBank/DDBJ whole genome shotgun (WGS) entry which is preliminary data.</text>
</comment>
<feature type="domain" description="MobA-like NTP transferase" evidence="3">
    <location>
        <begin position="14"/>
        <end position="113"/>
    </location>
</feature>
<organism evidence="4">
    <name type="scientific">marine sediment metagenome</name>
    <dbReference type="NCBI Taxonomy" id="412755"/>
    <lineage>
        <taxon>unclassified sequences</taxon>
        <taxon>metagenomes</taxon>
        <taxon>ecological metagenomes</taxon>
    </lineage>
</organism>
<dbReference type="EMBL" id="BARS01022547">
    <property type="protein sequence ID" value="GAG01388.1"/>
    <property type="molecule type" value="Genomic_DNA"/>
</dbReference>
<name>X0UM29_9ZZZZ</name>
<dbReference type="Gene3D" id="3.90.550.10">
    <property type="entry name" value="Spore Coat Polysaccharide Biosynthesis Protein SpsA, Chain A"/>
    <property type="match status" value="1"/>
</dbReference>
<feature type="non-terminal residue" evidence="4">
    <location>
        <position position="1"/>
    </location>
</feature>
<dbReference type="SUPFAM" id="SSF53448">
    <property type="entry name" value="Nucleotide-diphospho-sugar transferases"/>
    <property type="match status" value="1"/>
</dbReference>
<dbReference type="InterPro" id="IPR050065">
    <property type="entry name" value="GlmU-like"/>
</dbReference>
<reference evidence="4" key="1">
    <citation type="journal article" date="2014" name="Front. Microbiol.">
        <title>High frequency of phylogenetically diverse reductive dehalogenase-homologous genes in deep subseafloor sedimentary metagenomes.</title>
        <authorList>
            <person name="Kawai M."/>
            <person name="Futagami T."/>
            <person name="Toyoda A."/>
            <person name="Takaki Y."/>
            <person name="Nishi S."/>
            <person name="Hori S."/>
            <person name="Arai W."/>
            <person name="Tsubouchi T."/>
            <person name="Morono Y."/>
            <person name="Uchiyama I."/>
            <person name="Ito T."/>
            <person name="Fujiyama A."/>
            <person name="Inagaki F."/>
            <person name="Takami H."/>
        </authorList>
    </citation>
    <scope>NUCLEOTIDE SEQUENCE</scope>
    <source>
        <strain evidence="4">Expedition CK06-06</strain>
    </source>
</reference>
<evidence type="ECO:0000313" key="4">
    <source>
        <dbReference type="EMBL" id="GAG01388.1"/>
    </source>
</evidence>
<dbReference type="AlphaFoldDB" id="X0UM29"/>
<evidence type="ECO:0000256" key="2">
    <source>
        <dbReference type="ARBA" id="ARBA00022695"/>
    </source>
</evidence>
<evidence type="ECO:0000259" key="3">
    <source>
        <dbReference type="Pfam" id="PF12804"/>
    </source>
</evidence>
<protein>
    <recommendedName>
        <fullName evidence="3">MobA-like NTP transferase domain-containing protein</fullName>
    </recommendedName>
</protein>
<sequence>GHDKRIEPLNEDIPKCLLDVKGKTILERQIENIRSCGIKDIVIIKGYKQELIDFPDIKYYINPDFENTGIVSSLFFAREEMNSDFIFLYSDIIFDKRLLEKLLKNNAEVCLVADLDWKERYNERVKRSTGEVELIKVTKDRINKIGKNINPKTAHGEFIGLAIFSKKGADILKKCYKNALEQYKNKKFHEASSIATAYFTDMIQEIIDTNFQINHLDVYGDWIEIDTFEDYRKAWSEVTS</sequence>
<dbReference type="Pfam" id="PF12804">
    <property type="entry name" value="NTP_transf_3"/>
    <property type="match status" value="1"/>
</dbReference>
<gene>
    <name evidence="4" type="ORF">S01H1_36037</name>
</gene>
<keyword evidence="2" id="KW-0548">Nucleotidyltransferase</keyword>
<proteinExistence type="predicted"/>
<dbReference type="PANTHER" id="PTHR43584:SF8">
    <property type="entry name" value="N-ACETYLMURAMATE ALPHA-1-PHOSPHATE URIDYLYLTRANSFERASE"/>
    <property type="match status" value="1"/>
</dbReference>
<dbReference type="CDD" id="cd02523">
    <property type="entry name" value="PC_cytidylyltransferase"/>
    <property type="match status" value="1"/>
</dbReference>
<dbReference type="InterPro" id="IPR029044">
    <property type="entry name" value="Nucleotide-diphossugar_trans"/>
</dbReference>
<dbReference type="PANTHER" id="PTHR43584">
    <property type="entry name" value="NUCLEOTIDYL TRANSFERASE"/>
    <property type="match status" value="1"/>
</dbReference>
<dbReference type="InterPro" id="IPR025877">
    <property type="entry name" value="MobA-like_NTP_Trfase"/>
</dbReference>
<accession>X0UM29</accession>